<dbReference type="AlphaFoldDB" id="A0A2T6ZQ01"/>
<accession>A0A2T6ZQ01</accession>
<reference evidence="1 2" key="1">
    <citation type="submission" date="2017-04" db="EMBL/GenBank/DDBJ databases">
        <title>Draft genome sequence of Tuber borchii Vittad., a whitish edible truffle.</title>
        <authorList>
            <consortium name="DOE Joint Genome Institute"/>
            <person name="Murat C."/>
            <person name="Kuo A."/>
            <person name="Barry K.W."/>
            <person name="Clum A."/>
            <person name="Dockter R.B."/>
            <person name="Fauchery L."/>
            <person name="Iotti M."/>
            <person name="Kohler A."/>
            <person name="Labutti K."/>
            <person name="Lindquist E.A."/>
            <person name="Lipzen A."/>
            <person name="Ohm R.A."/>
            <person name="Wang M."/>
            <person name="Grigoriev I.V."/>
            <person name="Zambonelli A."/>
            <person name="Martin F.M."/>
        </authorList>
    </citation>
    <scope>NUCLEOTIDE SEQUENCE [LARGE SCALE GENOMIC DNA]</scope>
    <source>
        <strain evidence="1 2">Tbo3840</strain>
    </source>
</reference>
<dbReference type="Proteomes" id="UP000244722">
    <property type="component" value="Unassembled WGS sequence"/>
</dbReference>
<organism evidence="1 2">
    <name type="scientific">Tuber borchii</name>
    <name type="common">White truffle</name>
    <dbReference type="NCBI Taxonomy" id="42251"/>
    <lineage>
        <taxon>Eukaryota</taxon>
        <taxon>Fungi</taxon>
        <taxon>Dikarya</taxon>
        <taxon>Ascomycota</taxon>
        <taxon>Pezizomycotina</taxon>
        <taxon>Pezizomycetes</taxon>
        <taxon>Pezizales</taxon>
        <taxon>Tuberaceae</taxon>
        <taxon>Tuber</taxon>
    </lineage>
</organism>
<protein>
    <submittedName>
        <fullName evidence="1">Uncharacterized protein</fullName>
    </submittedName>
</protein>
<gene>
    <name evidence="1" type="ORF">B9Z19DRAFT_168257</name>
</gene>
<comment type="caution">
    <text evidence="1">The sequence shown here is derived from an EMBL/GenBank/DDBJ whole genome shotgun (WGS) entry which is preliminary data.</text>
</comment>
<proteinExistence type="predicted"/>
<sequence length="83" mass="9074">MGYLQVSSWQKVSACTHPVPIGVLIGPEGFIHTPLHWRDAATRNVRVNSREAIVDVLDAFLEGSSGRTREKGTAQILFSSLPT</sequence>
<evidence type="ECO:0000313" key="1">
    <source>
        <dbReference type="EMBL" id="PUU77546.1"/>
    </source>
</evidence>
<dbReference type="EMBL" id="NESQ01000150">
    <property type="protein sequence ID" value="PUU77546.1"/>
    <property type="molecule type" value="Genomic_DNA"/>
</dbReference>
<name>A0A2T6ZQ01_TUBBO</name>
<evidence type="ECO:0000313" key="2">
    <source>
        <dbReference type="Proteomes" id="UP000244722"/>
    </source>
</evidence>
<keyword evidence="2" id="KW-1185">Reference proteome</keyword>
<dbReference type="OrthoDB" id="10398381at2759"/>